<reference evidence="3" key="1">
    <citation type="submission" date="2016-08" db="EMBL/GenBank/DDBJ databases">
        <authorList>
            <person name="Varghese N."/>
            <person name="Submissions Spin"/>
        </authorList>
    </citation>
    <scope>NUCLEOTIDE SEQUENCE [LARGE SCALE GENOMIC DNA]</scope>
    <source>
        <strain evidence="3">SGD-1123</strain>
    </source>
</reference>
<dbReference type="AlphaFoldDB" id="A0A0V8HKL2"/>
<keyword evidence="1" id="KW-0732">Signal</keyword>
<organism evidence="2 3">
    <name type="scientific">[Bacillus] enclensis</name>
    <dbReference type="NCBI Taxonomy" id="1402860"/>
    <lineage>
        <taxon>Bacteria</taxon>
        <taxon>Bacillati</taxon>
        <taxon>Bacillota</taxon>
        <taxon>Bacilli</taxon>
        <taxon>Bacillales</taxon>
        <taxon>Bacillaceae</taxon>
        <taxon>Rossellomorea</taxon>
    </lineage>
</organism>
<sequence>MVTLFLLAALLLLTACGAKDFSFSGKSDHWQAELKVNQSSDFEKQDFVLKYTGDEVESVEDVEYAVESIDGFGRTGATLDKNGIIRDGNETDPSGRKISDDTEVTVTVMWDGQSETFDLKLQE</sequence>
<feature type="signal peptide" evidence="1">
    <location>
        <begin position="1"/>
        <end position="18"/>
    </location>
</feature>
<keyword evidence="3" id="KW-1185">Reference proteome</keyword>
<evidence type="ECO:0008006" key="4">
    <source>
        <dbReference type="Google" id="ProtNLM"/>
    </source>
</evidence>
<proteinExistence type="predicted"/>
<gene>
    <name evidence="2" type="ORF">GA0061094_0485</name>
</gene>
<evidence type="ECO:0000313" key="3">
    <source>
        <dbReference type="Proteomes" id="UP000181997"/>
    </source>
</evidence>
<dbReference type="Proteomes" id="UP000181997">
    <property type="component" value="Unassembled WGS sequence"/>
</dbReference>
<feature type="chain" id="PRO_5014527794" description="Lipoprotein" evidence="1">
    <location>
        <begin position="19"/>
        <end position="123"/>
    </location>
</feature>
<dbReference type="EMBL" id="FMAU01000001">
    <property type="protein sequence ID" value="SCB78588.1"/>
    <property type="molecule type" value="Genomic_DNA"/>
</dbReference>
<accession>A0A0V8HKL2</accession>
<protein>
    <recommendedName>
        <fullName evidence="4">Lipoprotein</fullName>
    </recommendedName>
</protein>
<evidence type="ECO:0000256" key="1">
    <source>
        <dbReference type="SAM" id="SignalP"/>
    </source>
</evidence>
<evidence type="ECO:0000313" key="2">
    <source>
        <dbReference type="EMBL" id="SCB78588.1"/>
    </source>
</evidence>
<name>A0A0V8HKL2_9BACI</name>